<reference evidence="1 2" key="1">
    <citation type="submission" date="2019-08" db="EMBL/GenBank/DDBJ databases">
        <title>Complete genome sequence of Rhodanobacter glycinis strain T01E-68 isolated from tomato root.</title>
        <authorList>
            <person name="Weon H.-Y."/>
            <person name="Lee S.A."/>
        </authorList>
    </citation>
    <scope>NUCLEOTIDE SEQUENCE [LARGE SCALE GENOMIC DNA]</scope>
    <source>
        <strain evidence="1 2">T01E-68</strain>
    </source>
</reference>
<dbReference type="SUPFAM" id="SSF55166">
    <property type="entry name" value="Hedgehog/DD-peptidase"/>
    <property type="match status" value="1"/>
</dbReference>
<protein>
    <recommendedName>
        <fullName evidence="3">Peptidoglycan-binding domain-containing protein</fullName>
    </recommendedName>
</protein>
<evidence type="ECO:0000313" key="2">
    <source>
        <dbReference type="Proteomes" id="UP000321807"/>
    </source>
</evidence>
<dbReference type="KEGG" id="rgl:CS053_01440"/>
<organism evidence="1 2">
    <name type="scientific">Rhodanobacter glycinis</name>
    <dbReference type="NCBI Taxonomy" id="582702"/>
    <lineage>
        <taxon>Bacteria</taxon>
        <taxon>Pseudomonadati</taxon>
        <taxon>Pseudomonadota</taxon>
        <taxon>Gammaproteobacteria</taxon>
        <taxon>Lysobacterales</taxon>
        <taxon>Rhodanobacteraceae</taxon>
        <taxon>Rhodanobacter</taxon>
    </lineage>
</organism>
<proteinExistence type="predicted"/>
<dbReference type="EMBL" id="CP042807">
    <property type="protein sequence ID" value="QEE26266.1"/>
    <property type="molecule type" value="Genomic_DNA"/>
</dbReference>
<evidence type="ECO:0008006" key="3">
    <source>
        <dbReference type="Google" id="ProtNLM"/>
    </source>
</evidence>
<sequence length="132" mass="14218">MHWSWKIVHGTSPESVPNGPVDIDWAHRDTAGRSDLAAARAAAQQMVNGYGLQRLRVAPALHSRHIDGKAIDMNISWSGTLKIVDANGKTVAIDSQPRDGMNSDLATVGLSYGVHKFVGGETDIPHWSSDGH</sequence>
<gene>
    <name evidence="1" type="ORF">CS053_01440</name>
</gene>
<dbReference type="InterPro" id="IPR009045">
    <property type="entry name" value="Zn_M74/Hedgehog-like"/>
</dbReference>
<dbReference type="Proteomes" id="UP000321807">
    <property type="component" value="Chromosome"/>
</dbReference>
<dbReference type="AlphaFoldDB" id="A0A5B9E856"/>
<name>A0A5B9E856_9GAMM</name>
<accession>A0A5B9E856</accession>
<evidence type="ECO:0000313" key="1">
    <source>
        <dbReference type="EMBL" id="QEE26266.1"/>
    </source>
</evidence>